<protein>
    <submittedName>
        <fullName evidence="2">Uncharacterized protein</fullName>
    </submittedName>
</protein>
<reference evidence="2" key="1">
    <citation type="submission" date="2018-05" db="EMBL/GenBank/DDBJ databases">
        <authorList>
            <person name="Lanie J.A."/>
            <person name="Ng W.-L."/>
            <person name="Kazmierczak K.M."/>
            <person name="Andrzejewski T.M."/>
            <person name="Davidsen T.M."/>
            <person name="Wayne K.J."/>
            <person name="Tettelin H."/>
            <person name="Glass J.I."/>
            <person name="Rusch D."/>
            <person name="Podicherti R."/>
            <person name="Tsui H.-C.T."/>
            <person name="Winkler M.E."/>
        </authorList>
    </citation>
    <scope>NUCLEOTIDE SEQUENCE</scope>
</reference>
<keyword evidence="1" id="KW-1133">Transmembrane helix</keyword>
<dbReference type="EMBL" id="UINC01196813">
    <property type="protein sequence ID" value="SVE13986.1"/>
    <property type="molecule type" value="Genomic_DNA"/>
</dbReference>
<name>A0A383B1C2_9ZZZZ</name>
<evidence type="ECO:0000313" key="2">
    <source>
        <dbReference type="EMBL" id="SVE13986.1"/>
    </source>
</evidence>
<keyword evidence="1" id="KW-0812">Transmembrane</keyword>
<evidence type="ECO:0000256" key="1">
    <source>
        <dbReference type="SAM" id="Phobius"/>
    </source>
</evidence>
<feature type="transmembrane region" description="Helical" evidence="1">
    <location>
        <begin position="33"/>
        <end position="51"/>
    </location>
</feature>
<feature type="transmembrane region" description="Helical" evidence="1">
    <location>
        <begin position="6"/>
        <end position="26"/>
    </location>
</feature>
<keyword evidence="1" id="KW-0472">Membrane</keyword>
<sequence>MNELRGFEWVLVGKDAVFVLVAVVLCWKIIRRIVYTAVSIFLFGVTFFDCFQCF</sequence>
<proteinExistence type="predicted"/>
<organism evidence="2">
    <name type="scientific">marine metagenome</name>
    <dbReference type="NCBI Taxonomy" id="408172"/>
    <lineage>
        <taxon>unclassified sequences</taxon>
        <taxon>metagenomes</taxon>
        <taxon>ecological metagenomes</taxon>
    </lineage>
</organism>
<accession>A0A383B1C2</accession>
<dbReference type="AlphaFoldDB" id="A0A383B1C2"/>
<gene>
    <name evidence="2" type="ORF">METZ01_LOCUS466840</name>
</gene>